<keyword evidence="3" id="KW-1185">Reference proteome</keyword>
<dbReference type="Gene3D" id="3.30.750.24">
    <property type="entry name" value="STAS domain"/>
    <property type="match status" value="1"/>
</dbReference>
<dbReference type="OrthoDB" id="3697150at2"/>
<dbReference type="AlphaFoldDB" id="A0A0H5RNX4"/>
<name>A0A0H5RNX4_9MYCO</name>
<dbReference type="InterPro" id="IPR036513">
    <property type="entry name" value="STAS_dom_sf"/>
</dbReference>
<dbReference type="PROSITE" id="PS50801">
    <property type="entry name" value="STAS"/>
    <property type="match status" value="1"/>
</dbReference>
<evidence type="ECO:0000259" key="1">
    <source>
        <dbReference type="PROSITE" id="PS50801"/>
    </source>
</evidence>
<dbReference type="EMBL" id="CWKH01000001">
    <property type="protein sequence ID" value="CRZ15673.1"/>
    <property type="molecule type" value="Genomic_DNA"/>
</dbReference>
<evidence type="ECO:0000313" key="2">
    <source>
        <dbReference type="EMBL" id="CRZ15673.1"/>
    </source>
</evidence>
<dbReference type="Proteomes" id="UP000199147">
    <property type="component" value="Unassembled WGS sequence"/>
</dbReference>
<organism evidence="2 3">
    <name type="scientific">Mycolicibacterium neworleansense</name>
    <dbReference type="NCBI Taxonomy" id="146018"/>
    <lineage>
        <taxon>Bacteria</taxon>
        <taxon>Bacillati</taxon>
        <taxon>Actinomycetota</taxon>
        <taxon>Actinomycetes</taxon>
        <taxon>Mycobacteriales</taxon>
        <taxon>Mycobacteriaceae</taxon>
        <taxon>Mycolicibacterium</taxon>
    </lineage>
</organism>
<dbReference type="STRING" id="146018.BN2156_02536"/>
<sequence>MTVFSTNALIDRTDESPATFATCWLPPSTAVISAHGEIDAVNAAEFADYALQHTGKAKQVAVDLTDIEFFGTAGFSALRAMDTHCSTTSVDWVLVPSKAVSRLLRICDPNSELHTCYSVAAALSTLNGKTPLLQLVTKSR</sequence>
<feature type="domain" description="STAS" evidence="1">
    <location>
        <begin position="27"/>
        <end position="78"/>
    </location>
</feature>
<gene>
    <name evidence="2" type="ORF">BN2156_02536</name>
</gene>
<reference evidence="3" key="1">
    <citation type="submission" date="2015-07" db="EMBL/GenBank/DDBJ databases">
        <authorList>
            <person name="Urmite Genomes"/>
        </authorList>
    </citation>
    <scope>NUCLEOTIDE SEQUENCE [LARGE SCALE GENOMIC DNA]</scope>
    <source>
        <strain evidence="3">type strain: ATCC 49404</strain>
    </source>
</reference>
<dbReference type="SUPFAM" id="SSF52091">
    <property type="entry name" value="SpoIIaa-like"/>
    <property type="match status" value="1"/>
</dbReference>
<dbReference type="RefSeq" id="WP_090515846.1">
    <property type="nucleotide sequence ID" value="NZ_CWKH01000001.1"/>
</dbReference>
<evidence type="ECO:0000313" key="3">
    <source>
        <dbReference type="Proteomes" id="UP000199147"/>
    </source>
</evidence>
<proteinExistence type="predicted"/>
<accession>A0A0H5RNX4</accession>
<protein>
    <submittedName>
        <fullName evidence="2">Anti-sigma-factor antagonist</fullName>
    </submittedName>
</protein>
<dbReference type="CDD" id="cd07043">
    <property type="entry name" value="STAS_anti-anti-sigma_factors"/>
    <property type="match status" value="1"/>
</dbReference>
<dbReference type="Pfam" id="PF01740">
    <property type="entry name" value="STAS"/>
    <property type="match status" value="1"/>
</dbReference>
<dbReference type="InterPro" id="IPR002645">
    <property type="entry name" value="STAS_dom"/>
</dbReference>